<gene>
    <name evidence="1" type="ORF">H5410_015604</name>
</gene>
<organism evidence="1 2">
    <name type="scientific">Solanum commersonii</name>
    <name type="common">Commerson's wild potato</name>
    <name type="synonym">Commerson's nightshade</name>
    <dbReference type="NCBI Taxonomy" id="4109"/>
    <lineage>
        <taxon>Eukaryota</taxon>
        <taxon>Viridiplantae</taxon>
        <taxon>Streptophyta</taxon>
        <taxon>Embryophyta</taxon>
        <taxon>Tracheophyta</taxon>
        <taxon>Spermatophyta</taxon>
        <taxon>Magnoliopsida</taxon>
        <taxon>eudicotyledons</taxon>
        <taxon>Gunneridae</taxon>
        <taxon>Pentapetalae</taxon>
        <taxon>asterids</taxon>
        <taxon>lamiids</taxon>
        <taxon>Solanales</taxon>
        <taxon>Solanaceae</taxon>
        <taxon>Solanoideae</taxon>
        <taxon>Solaneae</taxon>
        <taxon>Solanum</taxon>
    </lineage>
</organism>
<proteinExistence type="predicted"/>
<comment type="caution">
    <text evidence="1">The sequence shown here is derived from an EMBL/GenBank/DDBJ whole genome shotgun (WGS) entry which is preliminary data.</text>
</comment>
<dbReference type="AlphaFoldDB" id="A0A9J5ZUX4"/>
<protein>
    <submittedName>
        <fullName evidence="1">Uncharacterized protein</fullName>
    </submittedName>
</protein>
<evidence type="ECO:0000313" key="2">
    <source>
        <dbReference type="Proteomes" id="UP000824120"/>
    </source>
</evidence>
<sequence length="67" mass="7981">MSLLCSSIRRPENQRFNISLWHKSIKLKFSISKRMPPTVLHKTQHECKQLDSTYSCNDQICTQRFKL</sequence>
<accession>A0A9J5ZUX4</accession>
<dbReference type="EMBL" id="JACXVP010000003">
    <property type="protein sequence ID" value="KAG5615780.1"/>
    <property type="molecule type" value="Genomic_DNA"/>
</dbReference>
<dbReference type="Proteomes" id="UP000824120">
    <property type="component" value="Chromosome 3"/>
</dbReference>
<name>A0A9J5ZUX4_SOLCO</name>
<keyword evidence="2" id="KW-1185">Reference proteome</keyword>
<evidence type="ECO:0000313" key="1">
    <source>
        <dbReference type="EMBL" id="KAG5615780.1"/>
    </source>
</evidence>
<reference evidence="1 2" key="1">
    <citation type="submission" date="2020-09" db="EMBL/GenBank/DDBJ databases">
        <title>De no assembly of potato wild relative species, Solanum commersonii.</title>
        <authorList>
            <person name="Cho K."/>
        </authorList>
    </citation>
    <scope>NUCLEOTIDE SEQUENCE [LARGE SCALE GENOMIC DNA]</scope>
    <source>
        <strain evidence="1">LZ3.2</strain>
        <tissue evidence="1">Leaf</tissue>
    </source>
</reference>